<evidence type="ECO:0000256" key="1">
    <source>
        <dbReference type="SAM" id="MobiDB-lite"/>
    </source>
</evidence>
<feature type="region of interest" description="Disordered" evidence="1">
    <location>
        <begin position="76"/>
        <end position="133"/>
    </location>
</feature>
<organism evidence="2 3">
    <name type="scientific">Daphnia pulex</name>
    <name type="common">Water flea</name>
    <dbReference type="NCBI Taxonomy" id="6669"/>
    <lineage>
        <taxon>Eukaryota</taxon>
        <taxon>Metazoa</taxon>
        <taxon>Ecdysozoa</taxon>
        <taxon>Arthropoda</taxon>
        <taxon>Crustacea</taxon>
        <taxon>Branchiopoda</taxon>
        <taxon>Diplostraca</taxon>
        <taxon>Cladocera</taxon>
        <taxon>Anomopoda</taxon>
        <taxon>Daphniidae</taxon>
        <taxon>Daphnia</taxon>
    </lineage>
</organism>
<protein>
    <submittedName>
        <fullName evidence="2">Uncharacterized protein</fullName>
    </submittedName>
</protein>
<keyword evidence="3" id="KW-1185">Reference proteome</keyword>
<proteinExistence type="predicted"/>
<name>E9HSJ6_DAPPU</name>
<evidence type="ECO:0000313" key="2">
    <source>
        <dbReference type="EMBL" id="EFX65287.1"/>
    </source>
</evidence>
<sequence>MSESLGTASSIGRPVPPSARLRCAAVVELEIQRLVQPTPSCVAHIPETLSTLSRWTASFQRMQIITRDVPTSLLVQGSSFERPGPASYSRQHPLHPQHGSIGLLELEHGGLTSDSEPSSAAAPSNGDNQKSSG</sequence>
<dbReference type="InParanoid" id="E9HSJ6"/>
<gene>
    <name evidence="2" type="ORF">DAPPUDRAFT_117409</name>
</gene>
<dbReference type="EMBL" id="GL732753">
    <property type="protein sequence ID" value="EFX65287.1"/>
    <property type="molecule type" value="Genomic_DNA"/>
</dbReference>
<dbReference type="KEGG" id="dpx:DAPPUDRAFT_117409"/>
<evidence type="ECO:0000313" key="3">
    <source>
        <dbReference type="Proteomes" id="UP000000305"/>
    </source>
</evidence>
<reference evidence="2 3" key="1">
    <citation type="journal article" date="2011" name="Science">
        <title>The ecoresponsive genome of Daphnia pulex.</title>
        <authorList>
            <person name="Colbourne J.K."/>
            <person name="Pfrender M.E."/>
            <person name="Gilbert D."/>
            <person name="Thomas W.K."/>
            <person name="Tucker A."/>
            <person name="Oakley T.H."/>
            <person name="Tokishita S."/>
            <person name="Aerts A."/>
            <person name="Arnold G.J."/>
            <person name="Basu M.K."/>
            <person name="Bauer D.J."/>
            <person name="Caceres C.E."/>
            <person name="Carmel L."/>
            <person name="Casola C."/>
            <person name="Choi J.H."/>
            <person name="Detter J.C."/>
            <person name="Dong Q."/>
            <person name="Dusheyko S."/>
            <person name="Eads B.D."/>
            <person name="Frohlich T."/>
            <person name="Geiler-Samerotte K.A."/>
            <person name="Gerlach D."/>
            <person name="Hatcher P."/>
            <person name="Jogdeo S."/>
            <person name="Krijgsveld J."/>
            <person name="Kriventseva E.V."/>
            <person name="Kultz D."/>
            <person name="Laforsch C."/>
            <person name="Lindquist E."/>
            <person name="Lopez J."/>
            <person name="Manak J.R."/>
            <person name="Muller J."/>
            <person name="Pangilinan J."/>
            <person name="Patwardhan R.P."/>
            <person name="Pitluck S."/>
            <person name="Pritham E.J."/>
            <person name="Rechtsteiner A."/>
            <person name="Rho M."/>
            <person name="Rogozin I.B."/>
            <person name="Sakarya O."/>
            <person name="Salamov A."/>
            <person name="Schaack S."/>
            <person name="Shapiro H."/>
            <person name="Shiga Y."/>
            <person name="Skalitzky C."/>
            <person name="Smith Z."/>
            <person name="Souvorov A."/>
            <person name="Sung W."/>
            <person name="Tang Z."/>
            <person name="Tsuchiya D."/>
            <person name="Tu H."/>
            <person name="Vos H."/>
            <person name="Wang M."/>
            <person name="Wolf Y.I."/>
            <person name="Yamagata H."/>
            <person name="Yamada T."/>
            <person name="Ye Y."/>
            <person name="Shaw J.R."/>
            <person name="Andrews J."/>
            <person name="Crease T.J."/>
            <person name="Tang H."/>
            <person name="Lucas S.M."/>
            <person name="Robertson H.M."/>
            <person name="Bork P."/>
            <person name="Koonin E.V."/>
            <person name="Zdobnov E.M."/>
            <person name="Grigoriev I.V."/>
            <person name="Lynch M."/>
            <person name="Boore J.L."/>
        </authorList>
    </citation>
    <scope>NUCLEOTIDE SEQUENCE [LARGE SCALE GENOMIC DNA]</scope>
</reference>
<accession>E9HSJ6</accession>
<dbReference type="HOGENOM" id="CLU_1908787_0_0_1"/>
<dbReference type="AlphaFoldDB" id="E9HSJ6"/>
<dbReference type="Proteomes" id="UP000000305">
    <property type="component" value="Unassembled WGS sequence"/>
</dbReference>